<dbReference type="KEGG" id="afj:AFERRID_26050"/>
<organism evidence="6 7">
    <name type="scientific">Acidithiobacillus ferridurans</name>
    <dbReference type="NCBI Taxonomy" id="1232575"/>
    <lineage>
        <taxon>Bacteria</taxon>
        <taxon>Pseudomonadati</taxon>
        <taxon>Pseudomonadota</taxon>
        <taxon>Acidithiobacillia</taxon>
        <taxon>Acidithiobacillales</taxon>
        <taxon>Acidithiobacillaceae</taxon>
        <taxon>Acidithiobacillus</taxon>
    </lineage>
</organism>
<keyword evidence="4 5" id="KW-0472">Membrane</keyword>
<dbReference type="EMBL" id="AP018795">
    <property type="protein sequence ID" value="BBF66387.1"/>
    <property type="molecule type" value="Genomic_DNA"/>
</dbReference>
<dbReference type="InterPro" id="IPR050739">
    <property type="entry name" value="MFP"/>
</dbReference>
<dbReference type="PANTHER" id="PTHR30386:SF26">
    <property type="entry name" value="TRANSPORT PROTEIN COMB"/>
    <property type="match status" value="1"/>
</dbReference>
<dbReference type="PANTHER" id="PTHR30386">
    <property type="entry name" value="MEMBRANE FUSION SUBUNIT OF EMRAB-TOLC MULTIDRUG EFFLUX PUMP"/>
    <property type="match status" value="1"/>
</dbReference>
<accession>A0A2Z6IN04</accession>
<evidence type="ECO:0000313" key="6">
    <source>
        <dbReference type="EMBL" id="BBF66387.1"/>
    </source>
</evidence>
<gene>
    <name evidence="6" type="ORF">AFERRID_26050</name>
</gene>
<evidence type="ECO:0000313" key="7">
    <source>
        <dbReference type="Proteomes" id="UP000280188"/>
    </source>
</evidence>
<evidence type="ECO:0000256" key="3">
    <source>
        <dbReference type="ARBA" id="ARBA00022989"/>
    </source>
</evidence>
<proteinExistence type="predicted"/>
<comment type="subcellular location">
    <subcellularLocation>
        <location evidence="1">Membrane</location>
        <topology evidence="1">Single-pass membrane protein</topology>
    </subcellularLocation>
</comment>
<evidence type="ECO:0000256" key="1">
    <source>
        <dbReference type="ARBA" id="ARBA00004167"/>
    </source>
</evidence>
<dbReference type="RefSeq" id="WP_126605399.1">
    <property type="nucleotide sequence ID" value="NZ_AP018795.1"/>
</dbReference>
<reference evidence="6 7" key="1">
    <citation type="journal article" date="2018" name="Microbiol. Resour. Announc.">
        <title>Complete Genome Sequence of Acidithiobacillus ferridurans JCM 18981.</title>
        <authorList>
            <person name="Miyauchi T."/>
            <person name="Kouzuma A."/>
            <person name="Abe T."/>
            <person name="Watanabe K."/>
        </authorList>
    </citation>
    <scope>NUCLEOTIDE SEQUENCE [LARGE SCALE GENOMIC DNA]</scope>
    <source>
        <strain evidence="7">ATCC 33020 / DSM 29468 / JCM 18981 / 11Fe</strain>
    </source>
</reference>
<dbReference type="Gene3D" id="2.40.30.170">
    <property type="match status" value="1"/>
</dbReference>
<evidence type="ECO:0000256" key="2">
    <source>
        <dbReference type="ARBA" id="ARBA00022692"/>
    </source>
</evidence>
<keyword evidence="2 5" id="KW-0812">Transmembrane</keyword>
<feature type="transmembrane region" description="Helical" evidence="5">
    <location>
        <begin position="24"/>
        <end position="42"/>
    </location>
</feature>
<dbReference type="Proteomes" id="UP000280188">
    <property type="component" value="Chromosome"/>
</dbReference>
<evidence type="ECO:0000256" key="5">
    <source>
        <dbReference type="SAM" id="Phobius"/>
    </source>
</evidence>
<protein>
    <submittedName>
        <fullName evidence="6">Uncharacterized protein</fullName>
    </submittedName>
</protein>
<keyword evidence="3 5" id="KW-1133">Transmembrane helix</keyword>
<dbReference type="GO" id="GO:0016020">
    <property type="term" value="C:membrane"/>
    <property type="evidence" value="ECO:0007669"/>
    <property type="project" value="UniProtKB-SubCell"/>
</dbReference>
<name>A0A2Z6IN04_ACIFI</name>
<dbReference type="AlphaFoldDB" id="A0A2Z6IN04"/>
<sequence>MRFRHPSTKAQMVPVRKSHFRRHASRYVLFAIFAILLIYFFLPPFANVRVMGVVNGNLTPVGPIFLARVDQEMASCDTLVHRDQPLVLVSNELLAGQYQQNRYNAEKAIALADNEATNGVLVAQAAARSAQATAQAAVANYSRLTAVYRSTIKLAAVQAVGPVAVAVAHDQRLQAQSEAEAAVATAKQMELQVTQLKVDAKAKILTAQEQLKVQLSQQNSVYNRPLLAPVGGELLDCHAHLGEIVAAGNTLFKIFQPDKAYVTAFVPPTMVRNLHEHATAYINIPGMGEIPATVTSIQPEITKLPKLLTRYFWEQPQWTQYRLVRITFDNLSPSQRRRLLFGERVHVRIPLESWGKRMMENF</sequence>
<keyword evidence="7" id="KW-1185">Reference proteome</keyword>
<evidence type="ECO:0000256" key="4">
    <source>
        <dbReference type="ARBA" id="ARBA00023136"/>
    </source>
</evidence>